<reference evidence="2 3" key="1">
    <citation type="submission" date="2022-12" db="EMBL/GenBank/DDBJ databases">
        <authorList>
            <person name="Muema E."/>
        </authorList>
    </citation>
    <scope>NUCLEOTIDE SEQUENCE [LARGE SCALE GENOMIC DNA]</scope>
    <source>
        <strain evidence="3">1330</strain>
    </source>
</reference>
<protein>
    <submittedName>
        <fullName evidence="2">S26 family signal peptidase</fullName>
    </submittedName>
</protein>
<feature type="domain" description="Peptidase S26" evidence="1">
    <location>
        <begin position="7"/>
        <end position="166"/>
    </location>
</feature>
<dbReference type="Pfam" id="PF10502">
    <property type="entry name" value="Peptidase_S26"/>
    <property type="match status" value="1"/>
</dbReference>
<dbReference type="InterPro" id="IPR036286">
    <property type="entry name" value="LexA/Signal_pep-like_sf"/>
</dbReference>
<gene>
    <name evidence="2" type="ORF">O7A05_07570</name>
</gene>
<evidence type="ECO:0000259" key="1">
    <source>
        <dbReference type="Pfam" id="PF10502"/>
    </source>
</evidence>
<accession>A0ABU8K9C5</accession>
<comment type="caution">
    <text evidence="2">The sequence shown here is derived from an EMBL/GenBank/DDBJ whole genome shotgun (WGS) entry which is preliminary data.</text>
</comment>
<organism evidence="2 3">
    <name type="scientific">Mesorhizobium argentiipisi</name>
    <dbReference type="NCBI Taxonomy" id="3015175"/>
    <lineage>
        <taxon>Bacteria</taxon>
        <taxon>Pseudomonadati</taxon>
        <taxon>Pseudomonadota</taxon>
        <taxon>Alphaproteobacteria</taxon>
        <taxon>Hyphomicrobiales</taxon>
        <taxon>Phyllobacteriaceae</taxon>
        <taxon>Mesorhizobium</taxon>
    </lineage>
</organism>
<dbReference type="EMBL" id="JAPYKO010000003">
    <property type="protein sequence ID" value="MEI9402022.1"/>
    <property type="molecule type" value="Genomic_DNA"/>
</dbReference>
<dbReference type="Proteomes" id="UP001366503">
    <property type="component" value="Unassembled WGS sequence"/>
</dbReference>
<sequence>MSTRSIVVAATFAGVTLAMAPTLSGHAPWLIWNASASAPVGLYRVEPAYRVGIGDLAVVMAPEALAGFLDQRGYLPRSVPLLKHVLALGGQAVCRRGAAIIAHGKIYGNALERDSRGRPLPAWQGCHLLADGEVFLMNWDVADSFDGRYFGPLPITSMVGRAVPFWTTDHTFPAPDASGEPARGEP</sequence>
<evidence type="ECO:0000313" key="2">
    <source>
        <dbReference type="EMBL" id="MEI9402022.1"/>
    </source>
</evidence>
<dbReference type="RefSeq" id="WP_337092341.1">
    <property type="nucleotide sequence ID" value="NZ_JAPYKO010000003.1"/>
</dbReference>
<evidence type="ECO:0000313" key="3">
    <source>
        <dbReference type="Proteomes" id="UP001366503"/>
    </source>
</evidence>
<keyword evidence="3" id="KW-1185">Reference proteome</keyword>
<dbReference type="SUPFAM" id="SSF51306">
    <property type="entry name" value="LexA/Signal peptidase"/>
    <property type="match status" value="1"/>
</dbReference>
<dbReference type="InterPro" id="IPR019533">
    <property type="entry name" value="Peptidase_S26"/>
</dbReference>
<proteinExistence type="predicted"/>
<name>A0ABU8K9C5_9HYPH</name>
<dbReference type="Gene3D" id="2.10.109.10">
    <property type="entry name" value="Umud Fragment, subunit A"/>
    <property type="match status" value="1"/>
</dbReference>